<evidence type="ECO:0000256" key="2">
    <source>
        <dbReference type="ARBA" id="ARBA00022528"/>
    </source>
</evidence>
<evidence type="ECO:0000256" key="4">
    <source>
        <dbReference type="ARBA" id="ARBA00022946"/>
    </source>
</evidence>
<keyword evidence="3" id="KW-0934">Plastid</keyword>
<evidence type="ECO:0008006" key="8">
    <source>
        <dbReference type="Google" id="ProtNLM"/>
    </source>
</evidence>
<dbReference type="Proteomes" id="UP001370490">
    <property type="component" value="Unassembled WGS sequence"/>
</dbReference>
<dbReference type="FunFam" id="3.10.450.40:FF:000008">
    <property type="entry name" value="Protein DCL, chloroplastic"/>
    <property type="match status" value="1"/>
</dbReference>
<dbReference type="PANTHER" id="PTHR33415">
    <property type="entry name" value="PROTEIN EMBRYO DEFECTIVE 514"/>
    <property type="match status" value="1"/>
</dbReference>
<organism evidence="6 7">
    <name type="scientific">Dillenia turbinata</name>
    <dbReference type="NCBI Taxonomy" id="194707"/>
    <lineage>
        <taxon>Eukaryota</taxon>
        <taxon>Viridiplantae</taxon>
        <taxon>Streptophyta</taxon>
        <taxon>Embryophyta</taxon>
        <taxon>Tracheophyta</taxon>
        <taxon>Spermatophyta</taxon>
        <taxon>Magnoliopsida</taxon>
        <taxon>eudicotyledons</taxon>
        <taxon>Gunneridae</taxon>
        <taxon>Pentapetalae</taxon>
        <taxon>Dilleniales</taxon>
        <taxon>Dilleniaceae</taxon>
        <taxon>Dillenia</taxon>
    </lineage>
</organism>
<dbReference type="InterPro" id="IPR044673">
    <property type="entry name" value="DCL-like"/>
</dbReference>
<evidence type="ECO:0000256" key="3">
    <source>
        <dbReference type="ARBA" id="ARBA00022640"/>
    </source>
</evidence>
<dbReference type="Pfam" id="PF11523">
    <property type="entry name" value="DUF3223"/>
    <property type="match status" value="1"/>
</dbReference>
<name>A0AAN8ZG06_9MAGN</name>
<sequence length="232" mass="27018">MSSISNPPPKLQIRVHRNPISSAHSSPCLLSFPFSNLSTRHRLRALKTRPDSGGIRSQEPLNSDFLRKPVMTAASDDNESAKESGKYDYSEDVRERERYKPEGEENEWVDWEDQILSDTVPLVGFVRMVLHSGRYANGDRLTPEHENTILERLLPYHPDYERKIGCGVDYITVGFHPEFEESRCLFIVRKDGELVDFSYWKCIKGLIRKKYPLYADSFILRHFRRRSRSNGR</sequence>
<protein>
    <recommendedName>
        <fullName evidence="8">Protein DCL, chloroplastic</fullName>
    </recommendedName>
</protein>
<feature type="region of interest" description="Disordered" evidence="5">
    <location>
        <begin position="49"/>
        <end position="99"/>
    </location>
</feature>
<dbReference type="GO" id="GO:0009507">
    <property type="term" value="C:chloroplast"/>
    <property type="evidence" value="ECO:0007669"/>
    <property type="project" value="UniProtKB-SubCell"/>
</dbReference>
<keyword evidence="7" id="KW-1185">Reference proteome</keyword>
<keyword evidence="2" id="KW-0150">Chloroplast</keyword>
<evidence type="ECO:0000256" key="1">
    <source>
        <dbReference type="ARBA" id="ARBA00004229"/>
    </source>
</evidence>
<evidence type="ECO:0000256" key="5">
    <source>
        <dbReference type="SAM" id="MobiDB-lite"/>
    </source>
</evidence>
<reference evidence="6 7" key="1">
    <citation type="submission" date="2023-12" db="EMBL/GenBank/DDBJ databases">
        <title>A high-quality genome assembly for Dillenia turbinata (Dilleniales).</title>
        <authorList>
            <person name="Chanderbali A."/>
        </authorList>
    </citation>
    <scope>NUCLEOTIDE SEQUENCE [LARGE SCALE GENOMIC DNA]</scope>
    <source>
        <strain evidence="6">LSX21</strain>
        <tissue evidence="6">Leaf</tissue>
    </source>
</reference>
<dbReference type="EMBL" id="JBAMMX010000005">
    <property type="protein sequence ID" value="KAK6939599.1"/>
    <property type="molecule type" value="Genomic_DNA"/>
</dbReference>
<dbReference type="GO" id="GO:1901259">
    <property type="term" value="P:chloroplast rRNA processing"/>
    <property type="evidence" value="ECO:0007669"/>
    <property type="project" value="UniProtKB-ARBA"/>
</dbReference>
<comment type="subcellular location">
    <subcellularLocation>
        <location evidence="1">Plastid</location>
        <location evidence="1">Chloroplast</location>
    </subcellularLocation>
</comment>
<dbReference type="Gene3D" id="3.10.450.40">
    <property type="match status" value="1"/>
</dbReference>
<evidence type="ECO:0000313" key="7">
    <source>
        <dbReference type="Proteomes" id="UP001370490"/>
    </source>
</evidence>
<gene>
    <name evidence="6" type="ORF">RJ641_029130</name>
</gene>
<evidence type="ECO:0000313" key="6">
    <source>
        <dbReference type="EMBL" id="KAK6939599.1"/>
    </source>
</evidence>
<dbReference type="PANTHER" id="PTHR33415:SF15">
    <property type="entry name" value="PROTEIN DCL HOMOLOG, CHLOROPLASTIC"/>
    <property type="match status" value="1"/>
</dbReference>
<dbReference type="GO" id="GO:0009658">
    <property type="term" value="P:chloroplast organization"/>
    <property type="evidence" value="ECO:0007669"/>
    <property type="project" value="TreeGrafter"/>
</dbReference>
<comment type="caution">
    <text evidence="6">The sequence shown here is derived from an EMBL/GenBank/DDBJ whole genome shotgun (WGS) entry which is preliminary data.</text>
</comment>
<proteinExistence type="predicted"/>
<dbReference type="AlphaFoldDB" id="A0AAN8ZG06"/>
<keyword evidence="4" id="KW-0809">Transit peptide</keyword>
<feature type="compositionally biased region" description="Basic and acidic residues" evidence="5">
    <location>
        <begin position="79"/>
        <end position="99"/>
    </location>
</feature>
<accession>A0AAN8ZG06</accession>